<dbReference type="Pfam" id="PF00589">
    <property type="entry name" value="Phage_integrase"/>
    <property type="match status" value="1"/>
</dbReference>
<dbReference type="CDD" id="cd00796">
    <property type="entry name" value="INT_Rci_Hp1_C"/>
    <property type="match status" value="1"/>
</dbReference>
<dbReference type="GO" id="GO:0075713">
    <property type="term" value="P:establishment of integrated proviral latency"/>
    <property type="evidence" value="ECO:0007669"/>
    <property type="project" value="UniProtKB-KW"/>
</dbReference>
<dbReference type="GO" id="GO:0006310">
    <property type="term" value="P:DNA recombination"/>
    <property type="evidence" value="ECO:0007669"/>
    <property type="project" value="UniProtKB-KW"/>
</dbReference>
<dbReference type="EMBL" id="MLJW01003078">
    <property type="protein sequence ID" value="OIQ72914.1"/>
    <property type="molecule type" value="Genomic_DNA"/>
</dbReference>
<reference evidence="8" key="1">
    <citation type="submission" date="2016-10" db="EMBL/GenBank/DDBJ databases">
        <title>Sequence of Gallionella enrichment culture.</title>
        <authorList>
            <person name="Poehlein A."/>
            <person name="Muehling M."/>
            <person name="Daniel R."/>
        </authorList>
    </citation>
    <scope>NUCLEOTIDE SEQUENCE</scope>
</reference>
<evidence type="ECO:0000256" key="4">
    <source>
        <dbReference type="ARBA" id="ARBA00023172"/>
    </source>
</evidence>
<name>A0A1J5PP22_9ZZZZ</name>
<dbReference type="InterPro" id="IPR025166">
    <property type="entry name" value="Integrase_DNA_bind_dom"/>
</dbReference>
<dbReference type="InterPro" id="IPR011010">
    <property type="entry name" value="DNA_brk_join_enz"/>
</dbReference>
<evidence type="ECO:0000256" key="5">
    <source>
        <dbReference type="ARBA" id="ARBA00023195"/>
    </source>
</evidence>
<dbReference type="InterPro" id="IPR013762">
    <property type="entry name" value="Integrase-like_cat_sf"/>
</dbReference>
<dbReference type="PANTHER" id="PTHR30629:SF2">
    <property type="entry name" value="PROPHAGE INTEGRASE INTS-RELATED"/>
    <property type="match status" value="1"/>
</dbReference>
<evidence type="ECO:0000256" key="1">
    <source>
        <dbReference type="ARBA" id="ARBA00008857"/>
    </source>
</evidence>
<evidence type="ECO:0000256" key="6">
    <source>
        <dbReference type="ARBA" id="ARBA00023296"/>
    </source>
</evidence>
<evidence type="ECO:0000256" key="2">
    <source>
        <dbReference type="ARBA" id="ARBA00022908"/>
    </source>
</evidence>
<dbReference type="Pfam" id="PF14659">
    <property type="entry name" value="Phage_int_SAM_3"/>
    <property type="match status" value="1"/>
</dbReference>
<protein>
    <submittedName>
        <fullName evidence="8">Tyrosine recombinase XerC</fullName>
    </submittedName>
</protein>
<dbReference type="InterPro" id="IPR004107">
    <property type="entry name" value="Integrase_SAM-like_N"/>
</dbReference>
<dbReference type="GO" id="GO:0015074">
    <property type="term" value="P:DNA integration"/>
    <property type="evidence" value="ECO:0007669"/>
    <property type="project" value="UniProtKB-KW"/>
</dbReference>
<dbReference type="GO" id="GO:0044826">
    <property type="term" value="P:viral genome integration into host DNA"/>
    <property type="evidence" value="ECO:0007669"/>
    <property type="project" value="UniProtKB-KW"/>
</dbReference>
<evidence type="ECO:0000256" key="3">
    <source>
        <dbReference type="ARBA" id="ARBA00023125"/>
    </source>
</evidence>
<dbReference type="Gene3D" id="3.30.160.390">
    <property type="entry name" value="Integrase, DNA-binding domain"/>
    <property type="match status" value="1"/>
</dbReference>
<dbReference type="InterPro" id="IPR050808">
    <property type="entry name" value="Phage_Integrase"/>
</dbReference>
<organism evidence="8">
    <name type="scientific">mine drainage metagenome</name>
    <dbReference type="NCBI Taxonomy" id="410659"/>
    <lineage>
        <taxon>unclassified sequences</taxon>
        <taxon>metagenomes</taxon>
        <taxon>ecological metagenomes</taxon>
    </lineage>
</organism>
<evidence type="ECO:0000259" key="7">
    <source>
        <dbReference type="PROSITE" id="PS51898"/>
    </source>
</evidence>
<dbReference type="GO" id="GO:0046718">
    <property type="term" value="P:symbiont entry into host cell"/>
    <property type="evidence" value="ECO:0007669"/>
    <property type="project" value="UniProtKB-KW"/>
</dbReference>
<keyword evidence="6" id="KW-1160">Virus entry into host cell</keyword>
<dbReference type="PANTHER" id="PTHR30629">
    <property type="entry name" value="PROPHAGE INTEGRASE"/>
    <property type="match status" value="1"/>
</dbReference>
<gene>
    <name evidence="8" type="primary">xerC_65</name>
    <name evidence="8" type="ORF">GALL_454550</name>
</gene>
<sequence>MAAIELTPQFVKSATCTAGKRKMDIHDSYCKGLLLEVRVSGNKTYSLTYTNNRGTRRQTKLGDERDITLAQARALADKHRGQIAMGEDPTATKTILRQVPTFAKFIAERYLPFIMGYKRSWKSDESYLKTNLLPAFGKKHLDQITKHDVIQFHHGMMAKGYAAGTCNRCLILLRYIMNLAIKWEIPGITVNPTKDVALFEDFNKPERFLTEMEAQRLYESVQQSINPMLQYIVPMLILTGARKREVLDAKWVDFNLLKKQWRIPTTKSGQPRYVPMSEGVLQLLAAIPHERNSQWVFPNPKTHLPYRTIFATWNTARKLAGLADLRLHDLRHSFASFLVNAGRSLYEVQKILGHTQIRTTQRYAHLSQDTLLAAANEVPLILDMPVKTPLALPLTA</sequence>
<keyword evidence="2" id="KW-0229">DNA integration</keyword>
<proteinExistence type="inferred from homology"/>
<dbReference type="InterPro" id="IPR010998">
    <property type="entry name" value="Integrase_recombinase_N"/>
</dbReference>
<keyword evidence="3" id="KW-0238">DNA-binding</keyword>
<accession>A0A1J5PP22</accession>
<keyword evidence="4" id="KW-0233">DNA recombination</keyword>
<comment type="caution">
    <text evidence="8">The sequence shown here is derived from an EMBL/GenBank/DDBJ whole genome shotgun (WGS) entry which is preliminary data.</text>
</comment>
<keyword evidence="5" id="KW-1179">Viral genome integration</keyword>
<dbReference type="Gene3D" id="1.10.443.10">
    <property type="entry name" value="Intergrase catalytic core"/>
    <property type="match status" value="1"/>
</dbReference>
<comment type="similarity">
    <text evidence="1">Belongs to the 'phage' integrase family.</text>
</comment>
<dbReference type="PROSITE" id="PS51898">
    <property type="entry name" value="TYR_RECOMBINASE"/>
    <property type="match status" value="1"/>
</dbReference>
<dbReference type="Pfam" id="PF13356">
    <property type="entry name" value="Arm-DNA-bind_3"/>
    <property type="match status" value="1"/>
</dbReference>
<dbReference type="InterPro" id="IPR038488">
    <property type="entry name" value="Integrase_DNA-bd_sf"/>
</dbReference>
<feature type="domain" description="Tyr recombinase" evidence="7">
    <location>
        <begin position="204"/>
        <end position="376"/>
    </location>
</feature>
<dbReference type="AlphaFoldDB" id="A0A1J5PP22"/>
<dbReference type="InterPro" id="IPR002104">
    <property type="entry name" value="Integrase_catalytic"/>
</dbReference>
<dbReference type="GO" id="GO:0003677">
    <property type="term" value="F:DNA binding"/>
    <property type="evidence" value="ECO:0007669"/>
    <property type="project" value="UniProtKB-KW"/>
</dbReference>
<evidence type="ECO:0000313" key="8">
    <source>
        <dbReference type="EMBL" id="OIQ72914.1"/>
    </source>
</evidence>
<dbReference type="SUPFAM" id="SSF56349">
    <property type="entry name" value="DNA breaking-rejoining enzymes"/>
    <property type="match status" value="1"/>
</dbReference>
<dbReference type="Gene3D" id="1.10.150.130">
    <property type="match status" value="1"/>
</dbReference>